<proteinExistence type="predicted"/>
<evidence type="ECO:0000313" key="1">
    <source>
        <dbReference type="EMBL" id="KAJ2987105.1"/>
    </source>
</evidence>
<protein>
    <submittedName>
        <fullName evidence="1">Uncharacterized protein</fullName>
    </submittedName>
</protein>
<accession>A0ACC1P7K7</accession>
<sequence length="203" mass="22767">MYDIAKGSIEIDGQDIQKVTKASLRENIAIVPQTPVFLEDRSIFHNITYGRPNASMTDTIKACRAAQIHKRILMLRGGYDTLMTDARLSQGELQRIAIARALVKDSHILLLDEATSALDANTEYEIQKALVSARKGRTTLIIAHRLSTVKNADTICVLGDGRIIEQGAHNELILKDSEYARLWSKHIGSKKTRRLSRARRSQF</sequence>
<dbReference type="Proteomes" id="UP001143856">
    <property type="component" value="Unassembled WGS sequence"/>
</dbReference>
<keyword evidence="2" id="KW-1185">Reference proteome</keyword>
<dbReference type="EMBL" id="JAPDGR010000844">
    <property type="protein sequence ID" value="KAJ2987105.1"/>
    <property type="molecule type" value="Genomic_DNA"/>
</dbReference>
<gene>
    <name evidence="1" type="ORF">NUW58_g4684</name>
</gene>
<comment type="caution">
    <text evidence="1">The sequence shown here is derived from an EMBL/GenBank/DDBJ whole genome shotgun (WGS) entry which is preliminary data.</text>
</comment>
<organism evidence="1 2">
    <name type="scientific">Xylaria curta</name>
    <dbReference type="NCBI Taxonomy" id="42375"/>
    <lineage>
        <taxon>Eukaryota</taxon>
        <taxon>Fungi</taxon>
        <taxon>Dikarya</taxon>
        <taxon>Ascomycota</taxon>
        <taxon>Pezizomycotina</taxon>
        <taxon>Sordariomycetes</taxon>
        <taxon>Xylariomycetidae</taxon>
        <taxon>Xylariales</taxon>
        <taxon>Xylariaceae</taxon>
        <taxon>Xylaria</taxon>
    </lineage>
</organism>
<reference evidence="1" key="1">
    <citation type="submission" date="2022-10" db="EMBL/GenBank/DDBJ databases">
        <title>Genome Sequence of Xylaria curta.</title>
        <authorList>
            <person name="Buettner E."/>
        </authorList>
    </citation>
    <scope>NUCLEOTIDE SEQUENCE</scope>
    <source>
        <strain evidence="1">Babe10</strain>
    </source>
</reference>
<evidence type="ECO:0000313" key="2">
    <source>
        <dbReference type="Proteomes" id="UP001143856"/>
    </source>
</evidence>
<name>A0ACC1P7K7_9PEZI</name>